<dbReference type="HOGENOM" id="CLU_167343_2_0_11"/>
<evidence type="ECO:0008006" key="3">
    <source>
        <dbReference type="Google" id="ProtNLM"/>
    </source>
</evidence>
<reference evidence="1 2" key="1">
    <citation type="journal article" date="2015" name="Genome Announc.">
        <title>Complete Genome Sequencing of Protease-Producing Novel Arthrobacter sp. Strain IHBB 11108 Using PacBio Single-Molecule Real-Time Sequencing Technology.</title>
        <authorList>
            <person name="Kiran S."/>
            <person name="Swarnkar M.K."/>
            <person name="Pal M."/>
            <person name="Thakur R."/>
            <person name="Tewari R."/>
            <person name="Singh A.K."/>
            <person name="Gulati A."/>
        </authorList>
    </citation>
    <scope>NUCLEOTIDE SEQUENCE [LARGE SCALE GENOMIC DNA]</scope>
    <source>
        <strain evidence="1 2">IHBB 11108</strain>
    </source>
</reference>
<organism evidence="1 2">
    <name type="scientific">Psychromicrobium lacuslunae</name>
    <dbReference type="NCBI Taxonomy" id="1618207"/>
    <lineage>
        <taxon>Bacteria</taxon>
        <taxon>Bacillati</taxon>
        <taxon>Actinomycetota</taxon>
        <taxon>Actinomycetes</taxon>
        <taxon>Micrococcales</taxon>
        <taxon>Micrococcaceae</taxon>
        <taxon>Psychromicrobium</taxon>
    </lineage>
</organism>
<name>A0A0D4C3C8_9MICC</name>
<dbReference type="KEGG" id="ari:UM93_04635"/>
<evidence type="ECO:0000313" key="2">
    <source>
        <dbReference type="Proteomes" id="UP000061839"/>
    </source>
</evidence>
<gene>
    <name evidence="1" type="ORF">UM93_04635</name>
</gene>
<dbReference type="Proteomes" id="UP000061839">
    <property type="component" value="Chromosome"/>
</dbReference>
<dbReference type="PATRIC" id="fig|1618207.4.peg.943"/>
<sequence>MKRIFWLGLGVTIGVIAVRKFSQAQQSLGPAGLNRAVGKLNDELHYFVDTLRDGMSQRESELRSALGLDAEK</sequence>
<dbReference type="OrthoDB" id="4952314at2"/>
<accession>A0A0D4C3C8</accession>
<dbReference type="EMBL" id="CP011005">
    <property type="protein sequence ID" value="AJT42886.1"/>
    <property type="molecule type" value="Genomic_DNA"/>
</dbReference>
<protein>
    <recommendedName>
        <fullName evidence="3">ATPase</fullName>
    </recommendedName>
</protein>
<dbReference type="AlphaFoldDB" id="A0A0D4C3C8"/>
<proteinExistence type="predicted"/>
<evidence type="ECO:0000313" key="1">
    <source>
        <dbReference type="EMBL" id="AJT42886.1"/>
    </source>
</evidence>
<dbReference type="STRING" id="1618207.UM93_04635"/>
<keyword evidence="2" id="KW-1185">Reference proteome</keyword>